<dbReference type="AlphaFoldDB" id="A0A2P5WHP5"/>
<dbReference type="EMBL" id="KZ667578">
    <property type="protein sequence ID" value="PPR90596.1"/>
    <property type="molecule type" value="Genomic_DNA"/>
</dbReference>
<protein>
    <submittedName>
        <fullName evidence="1">Uncharacterized protein</fullName>
    </submittedName>
</protein>
<evidence type="ECO:0000313" key="1">
    <source>
        <dbReference type="EMBL" id="PPR90596.1"/>
    </source>
</evidence>
<reference evidence="1 2" key="1">
    <citation type="submission" date="2015-01" db="EMBL/GenBank/DDBJ databases">
        <title>Genome of allotetraploid Gossypium barbadense reveals genomic plasticity and fiber elongation in cotton evolution.</title>
        <authorList>
            <person name="Chen X."/>
            <person name="Liu X."/>
            <person name="Zhao B."/>
            <person name="Zheng H."/>
            <person name="Hu Y."/>
            <person name="Lu G."/>
            <person name="Yang C."/>
            <person name="Chen J."/>
            <person name="Shan C."/>
            <person name="Zhang L."/>
            <person name="Zhou Y."/>
            <person name="Wang L."/>
            <person name="Guo W."/>
            <person name="Bai Y."/>
            <person name="Ruan J."/>
            <person name="Shangguan X."/>
            <person name="Mao Y."/>
            <person name="Jiang J."/>
            <person name="Zhu Y."/>
            <person name="Lei J."/>
            <person name="Kang H."/>
            <person name="Chen S."/>
            <person name="He X."/>
            <person name="Wang R."/>
            <person name="Wang Y."/>
            <person name="Chen J."/>
            <person name="Wang L."/>
            <person name="Yu S."/>
            <person name="Wang B."/>
            <person name="Wei J."/>
            <person name="Song S."/>
            <person name="Lu X."/>
            <person name="Gao Z."/>
            <person name="Gu W."/>
            <person name="Deng X."/>
            <person name="Ma D."/>
            <person name="Wang S."/>
            <person name="Liang W."/>
            <person name="Fang L."/>
            <person name="Cai C."/>
            <person name="Zhu X."/>
            <person name="Zhou B."/>
            <person name="Zhang Y."/>
            <person name="Chen Z."/>
            <person name="Xu S."/>
            <person name="Zhu R."/>
            <person name="Wang S."/>
            <person name="Zhang T."/>
            <person name="Zhao G."/>
        </authorList>
    </citation>
    <scope>NUCLEOTIDE SEQUENCE [LARGE SCALE GENOMIC DNA]</scope>
    <source>
        <strain evidence="2">cv. Xinhai21</strain>
        <tissue evidence="1">Leaf</tissue>
    </source>
</reference>
<dbReference type="Proteomes" id="UP000239757">
    <property type="component" value="Unassembled WGS sequence"/>
</dbReference>
<evidence type="ECO:0000313" key="2">
    <source>
        <dbReference type="Proteomes" id="UP000239757"/>
    </source>
</evidence>
<proteinExistence type="predicted"/>
<sequence>MCMVRVRCQLVIAPALTFDEPYLRCGLTFYEVLDGLLVMFTSDDTLREDLRVRHMVDASGGWSVQRLRMILPEIIVKRITEIIPPSDGVENDNMVRHGAFSIADTYDATAGVHWEEASSTWDLGSHINSKEIIMKSLSWAKSMASSNACRSLSLYKDLSTAWQPPKENWIKINYDSLMDLSLKITAIGGVLGDSKARWITGYAMDSLVLHSMSIVSSNES</sequence>
<dbReference type="OrthoDB" id="10336949at2759"/>
<organism evidence="1 2">
    <name type="scientific">Gossypium barbadense</name>
    <name type="common">Sea Island cotton</name>
    <name type="synonym">Hibiscus barbadensis</name>
    <dbReference type="NCBI Taxonomy" id="3634"/>
    <lineage>
        <taxon>Eukaryota</taxon>
        <taxon>Viridiplantae</taxon>
        <taxon>Streptophyta</taxon>
        <taxon>Embryophyta</taxon>
        <taxon>Tracheophyta</taxon>
        <taxon>Spermatophyta</taxon>
        <taxon>Magnoliopsida</taxon>
        <taxon>eudicotyledons</taxon>
        <taxon>Gunneridae</taxon>
        <taxon>Pentapetalae</taxon>
        <taxon>rosids</taxon>
        <taxon>malvids</taxon>
        <taxon>Malvales</taxon>
        <taxon>Malvaceae</taxon>
        <taxon>Malvoideae</taxon>
        <taxon>Gossypium</taxon>
    </lineage>
</organism>
<accession>A0A2P5WHP5</accession>
<name>A0A2P5WHP5_GOSBA</name>
<gene>
    <name evidence="1" type="ORF">GOBAR_AA30088</name>
</gene>